<dbReference type="InterPro" id="IPR003280">
    <property type="entry name" value="2pore_dom_K_chnl"/>
</dbReference>
<dbReference type="Pfam" id="PF07885">
    <property type="entry name" value="Ion_trans_2"/>
    <property type="match status" value="1"/>
</dbReference>
<dbReference type="SUPFAM" id="SSF81324">
    <property type="entry name" value="Voltage-gated potassium channels"/>
    <property type="match status" value="1"/>
</dbReference>
<accession>A0A239L931</accession>
<dbReference type="AlphaFoldDB" id="A0A239L931"/>
<dbReference type="GO" id="GO:0022841">
    <property type="term" value="F:potassium ion leak channel activity"/>
    <property type="evidence" value="ECO:0007669"/>
    <property type="project" value="TreeGrafter"/>
</dbReference>
<keyword evidence="2" id="KW-0813">Transport</keyword>
<dbReference type="InterPro" id="IPR013099">
    <property type="entry name" value="K_chnl_dom"/>
</dbReference>
<keyword evidence="11" id="KW-1185">Reference proteome</keyword>
<keyword evidence="6 8" id="KW-0472">Membrane</keyword>
<proteinExistence type="predicted"/>
<evidence type="ECO:0000256" key="4">
    <source>
        <dbReference type="ARBA" id="ARBA00022989"/>
    </source>
</evidence>
<keyword evidence="3 8" id="KW-0812">Transmembrane</keyword>
<feature type="transmembrane region" description="Helical" evidence="8">
    <location>
        <begin position="70"/>
        <end position="91"/>
    </location>
</feature>
<evidence type="ECO:0000256" key="1">
    <source>
        <dbReference type="ARBA" id="ARBA00004141"/>
    </source>
</evidence>
<dbReference type="GO" id="GO:0030322">
    <property type="term" value="P:stabilization of membrane potential"/>
    <property type="evidence" value="ECO:0007669"/>
    <property type="project" value="TreeGrafter"/>
</dbReference>
<name>A0A239L931_EKHLU</name>
<dbReference type="EMBL" id="FZPD01000005">
    <property type="protein sequence ID" value="SNT27137.1"/>
    <property type="molecule type" value="Genomic_DNA"/>
</dbReference>
<dbReference type="Gene3D" id="1.10.287.70">
    <property type="match status" value="1"/>
</dbReference>
<dbReference type="PRINTS" id="PR01463">
    <property type="entry name" value="EAGCHANLFMLY"/>
</dbReference>
<dbReference type="GO" id="GO:0015271">
    <property type="term" value="F:outward rectifier potassium channel activity"/>
    <property type="evidence" value="ECO:0007669"/>
    <property type="project" value="TreeGrafter"/>
</dbReference>
<comment type="subcellular location">
    <subcellularLocation>
        <location evidence="1">Membrane</location>
        <topology evidence="1">Multi-pass membrane protein</topology>
    </subcellularLocation>
</comment>
<evidence type="ECO:0000256" key="5">
    <source>
        <dbReference type="ARBA" id="ARBA00023065"/>
    </source>
</evidence>
<feature type="domain" description="Potassium channel" evidence="9">
    <location>
        <begin position="24"/>
        <end position="90"/>
    </location>
</feature>
<sequence length="112" mass="12914">MIFFRTLKAFLSDKEYRDLLLTGITILIMGTLVYHELEGWTYLDAFYFSFITLTTIGFGDFAPQTDAGKIFTIIYITIGVGIILAFINTLYHHYSTLVKRKVKKNSRGKKED</sequence>
<dbReference type="PANTHER" id="PTHR11003:SF291">
    <property type="entry name" value="IP11374P"/>
    <property type="match status" value="1"/>
</dbReference>
<gene>
    <name evidence="10" type="ORF">SAMN05421640_3081</name>
</gene>
<keyword evidence="4 8" id="KW-1133">Transmembrane helix</keyword>
<dbReference type="GO" id="GO:0005886">
    <property type="term" value="C:plasma membrane"/>
    <property type="evidence" value="ECO:0007669"/>
    <property type="project" value="TreeGrafter"/>
</dbReference>
<evidence type="ECO:0000256" key="2">
    <source>
        <dbReference type="ARBA" id="ARBA00022448"/>
    </source>
</evidence>
<protein>
    <submittedName>
        <fullName evidence="10">Ion channel</fullName>
    </submittedName>
</protein>
<evidence type="ECO:0000256" key="7">
    <source>
        <dbReference type="ARBA" id="ARBA00023303"/>
    </source>
</evidence>
<dbReference type="PANTHER" id="PTHR11003">
    <property type="entry name" value="POTASSIUM CHANNEL, SUBFAMILY K"/>
    <property type="match status" value="1"/>
</dbReference>
<dbReference type="InterPro" id="IPR003938">
    <property type="entry name" value="K_chnl_volt-dep_EAG/ELK/ERG"/>
</dbReference>
<keyword evidence="5" id="KW-0406">Ion transport</keyword>
<dbReference type="Proteomes" id="UP000198393">
    <property type="component" value="Unassembled WGS sequence"/>
</dbReference>
<feature type="transmembrane region" description="Helical" evidence="8">
    <location>
        <begin position="16"/>
        <end position="34"/>
    </location>
</feature>
<evidence type="ECO:0000313" key="10">
    <source>
        <dbReference type="EMBL" id="SNT27137.1"/>
    </source>
</evidence>
<evidence type="ECO:0000256" key="8">
    <source>
        <dbReference type="SAM" id="Phobius"/>
    </source>
</evidence>
<keyword evidence="7" id="KW-0407">Ion channel</keyword>
<reference evidence="10 11" key="1">
    <citation type="submission" date="2017-06" db="EMBL/GenBank/DDBJ databases">
        <authorList>
            <person name="Kim H.J."/>
            <person name="Triplett B.A."/>
        </authorList>
    </citation>
    <scope>NUCLEOTIDE SEQUENCE [LARGE SCALE GENOMIC DNA]</scope>
    <source>
        <strain evidence="10 11">DSM 19307</strain>
    </source>
</reference>
<dbReference type="OrthoDB" id="9799090at2"/>
<evidence type="ECO:0000313" key="11">
    <source>
        <dbReference type="Proteomes" id="UP000198393"/>
    </source>
</evidence>
<organism evidence="10 11">
    <name type="scientific">Ekhidna lutea</name>
    <dbReference type="NCBI Taxonomy" id="447679"/>
    <lineage>
        <taxon>Bacteria</taxon>
        <taxon>Pseudomonadati</taxon>
        <taxon>Bacteroidota</taxon>
        <taxon>Cytophagia</taxon>
        <taxon>Cytophagales</taxon>
        <taxon>Reichenbachiellaceae</taxon>
        <taxon>Ekhidna</taxon>
    </lineage>
</organism>
<evidence type="ECO:0000256" key="3">
    <source>
        <dbReference type="ARBA" id="ARBA00022692"/>
    </source>
</evidence>
<dbReference type="RefSeq" id="WP_089357764.1">
    <property type="nucleotide sequence ID" value="NZ_FZPD01000005.1"/>
</dbReference>
<evidence type="ECO:0000259" key="9">
    <source>
        <dbReference type="Pfam" id="PF07885"/>
    </source>
</evidence>
<evidence type="ECO:0000256" key="6">
    <source>
        <dbReference type="ARBA" id="ARBA00023136"/>
    </source>
</evidence>